<evidence type="ECO:0000313" key="1">
    <source>
        <dbReference type="EMBL" id="OGH69592.1"/>
    </source>
</evidence>
<dbReference type="SUPFAM" id="SSF55729">
    <property type="entry name" value="Acyl-CoA N-acyltransferases (Nat)"/>
    <property type="match status" value="1"/>
</dbReference>
<proteinExistence type="predicted"/>
<evidence type="ECO:0000313" key="2">
    <source>
        <dbReference type="Proteomes" id="UP000177953"/>
    </source>
</evidence>
<dbReference type="Proteomes" id="UP000177953">
    <property type="component" value="Unassembled WGS sequence"/>
</dbReference>
<dbReference type="AlphaFoldDB" id="A0A1F6MD55"/>
<dbReference type="InterPro" id="IPR016181">
    <property type="entry name" value="Acyl_CoA_acyltransferase"/>
</dbReference>
<reference evidence="1 2" key="1">
    <citation type="journal article" date="2016" name="Nat. Commun.">
        <title>Thousands of microbial genomes shed light on interconnected biogeochemical processes in an aquifer system.</title>
        <authorList>
            <person name="Anantharaman K."/>
            <person name="Brown C.T."/>
            <person name="Hug L.A."/>
            <person name="Sharon I."/>
            <person name="Castelle C.J."/>
            <person name="Probst A.J."/>
            <person name="Thomas B.C."/>
            <person name="Singh A."/>
            <person name="Wilkins M.J."/>
            <person name="Karaoz U."/>
            <person name="Brodie E.L."/>
            <person name="Williams K.H."/>
            <person name="Hubbard S.S."/>
            <person name="Banfield J.F."/>
        </authorList>
    </citation>
    <scope>NUCLEOTIDE SEQUENCE [LARGE SCALE GENOMIC DNA]</scope>
</reference>
<accession>A0A1F6MD55</accession>
<gene>
    <name evidence="1" type="ORF">A2754_00345</name>
</gene>
<evidence type="ECO:0008006" key="3">
    <source>
        <dbReference type="Google" id="ProtNLM"/>
    </source>
</evidence>
<dbReference type="Gene3D" id="3.40.630.30">
    <property type="match status" value="1"/>
</dbReference>
<comment type="caution">
    <text evidence="1">The sequence shown here is derived from an EMBL/GenBank/DDBJ whole genome shotgun (WGS) entry which is preliminary data.</text>
</comment>
<dbReference type="CDD" id="cd04301">
    <property type="entry name" value="NAT_SF"/>
    <property type="match status" value="1"/>
</dbReference>
<protein>
    <recommendedName>
        <fullName evidence="3">N-acetyltransferase domain-containing protein</fullName>
    </recommendedName>
</protein>
<name>A0A1F6MD55_9BACT</name>
<dbReference type="EMBL" id="MFPU01000034">
    <property type="protein sequence ID" value="OGH69592.1"/>
    <property type="molecule type" value="Genomic_DNA"/>
</dbReference>
<organism evidence="1 2">
    <name type="scientific">Candidatus Magasanikbacteria bacterium RIFCSPHIGHO2_01_FULL_47_8</name>
    <dbReference type="NCBI Taxonomy" id="1798673"/>
    <lineage>
        <taxon>Bacteria</taxon>
        <taxon>Candidatus Magasanikiibacteriota</taxon>
    </lineage>
</organism>
<sequence>MNISTRTAQQADIDQVIKICKPNGRNLRNLKIARPEEVTVAELNGRIAGCLQYFTDYSDDYEPVIGALIVDPTLDPIRAQAVREKLEMLFREAQLGG</sequence>